<reference evidence="3" key="1">
    <citation type="journal article" date="2019" name="Int. J. Syst. Evol. Microbiol.">
        <title>The Global Catalogue of Microorganisms (GCM) 10K type strain sequencing project: providing services to taxonomists for standard genome sequencing and annotation.</title>
        <authorList>
            <consortium name="The Broad Institute Genomics Platform"/>
            <consortium name="The Broad Institute Genome Sequencing Center for Infectious Disease"/>
            <person name="Wu L."/>
            <person name="Ma J."/>
        </authorList>
    </citation>
    <scope>NUCLEOTIDE SEQUENCE [LARGE SCALE GENOMIC DNA]</scope>
    <source>
        <strain evidence="3">CCM 8904</strain>
    </source>
</reference>
<keyword evidence="3" id="KW-1185">Reference proteome</keyword>
<evidence type="ECO:0000313" key="2">
    <source>
        <dbReference type="EMBL" id="MFC6169223.1"/>
    </source>
</evidence>
<feature type="transmembrane region" description="Helical" evidence="1">
    <location>
        <begin position="80"/>
        <end position="100"/>
    </location>
</feature>
<evidence type="ECO:0000256" key="1">
    <source>
        <dbReference type="SAM" id="Phobius"/>
    </source>
</evidence>
<keyword evidence="1" id="KW-1133">Transmembrane helix</keyword>
<feature type="transmembrane region" description="Helical" evidence="1">
    <location>
        <begin position="136"/>
        <end position="156"/>
    </location>
</feature>
<comment type="caution">
    <text evidence="2">The sequence shown here is derived from an EMBL/GenBank/DDBJ whole genome shotgun (WGS) entry which is preliminary data.</text>
</comment>
<name>A0ABW1R8H9_9LACO</name>
<gene>
    <name evidence="2" type="ORF">ACFQGP_01300</name>
</gene>
<feature type="transmembrane region" description="Helical" evidence="1">
    <location>
        <begin position="57"/>
        <end position="74"/>
    </location>
</feature>
<accession>A0ABW1R8H9</accession>
<dbReference type="RefSeq" id="WP_125552569.1">
    <property type="nucleotide sequence ID" value="NZ_JBHSSL010000009.1"/>
</dbReference>
<organism evidence="2 3">
    <name type="scientific">Loigolactobacillus jiayinensis</name>
    <dbReference type="NCBI Taxonomy" id="2486016"/>
    <lineage>
        <taxon>Bacteria</taxon>
        <taxon>Bacillati</taxon>
        <taxon>Bacillota</taxon>
        <taxon>Bacilli</taxon>
        <taxon>Lactobacillales</taxon>
        <taxon>Lactobacillaceae</taxon>
        <taxon>Loigolactobacillus</taxon>
    </lineage>
</organism>
<protein>
    <recommendedName>
        <fullName evidence="4">DUF3899 domain-containing protein</fullName>
    </recommendedName>
</protein>
<proteinExistence type="predicted"/>
<dbReference type="Proteomes" id="UP001596289">
    <property type="component" value="Unassembled WGS sequence"/>
</dbReference>
<dbReference type="EMBL" id="JBHSSL010000009">
    <property type="protein sequence ID" value="MFC6169223.1"/>
    <property type="molecule type" value="Genomic_DNA"/>
</dbReference>
<sequence length="157" mass="18154">MAFIIFLIAATRFAKANKVRNNSTATPRDRFVIQSSRQSYLADQSAEYYSLTRRSTTLTLILTWALTFLIYFFWVNNKVAAIATGLIFSVVGLLVTATFYQRARLTEGLWQQATEEERTLFKIKLLSIQQRKQQRYVFYAATIMLVLAIIYFATFFG</sequence>
<evidence type="ECO:0008006" key="4">
    <source>
        <dbReference type="Google" id="ProtNLM"/>
    </source>
</evidence>
<keyword evidence="1" id="KW-0472">Membrane</keyword>
<keyword evidence="1" id="KW-0812">Transmembrane</keyword>
<evidence type="ECO:0000313" key="3">
    <source>
        <dbReference type="Proteomes" id="UP001596289"/>
    </source>
</evidence>